<organism evidence="1 2">
    <name type="scientific">Frankia canadensis</name>
    <dbReference type="NCBI Taxonomy" id="1836972"/>
    <lineage>
        <taxon>Bacteria</taxon>
        <taxon>Bacillati</taxon>
        <taxon>Actinomycetota</taxon>
        <taxon>Actinomycetes</taxon>
        <taxon>Frankiales</taxon>
        <taxon>Frankiaceae</taxon>
        <taxon>Frankia</taxon>
    </lineage>
</organism>
<keyword evidence="2" id="KW-1185">Reference proteome</keyword>
<gene>
    <name evidence="1" type="ORF">FRACA_880006</name>
</gene>
<name>A0A2I2L228_9ACTN</name>
<dbReference type="Proteomes" id="UP000234331">
    <property type="component" value="Unassembled WGS sequence"/>
</dbReference>
<dbReference type="EMBL" id="FZMO01000556">
    <property type="protein sequence ID" value="SNQ51955.1"/>
    <property type="molecule type" value="Genomic_DNA"/>
</dbReference>
<protein>
    <submittedName>
        <fullName evidence="1">Uncharacterized protein</fullName>
    </submittedName>
</protein>
<proteinExistence type="predicted"/>
<accession>A0A2I2L228</accession>
<dbReference type="AlphaFoldDB" id="A0A2I2L228"/>
<sequence length="66" mass="7988">MKDVPERWPTIIPPRTRDMIPKPVNDLIPYRTESPYHQPLGKRNKYFFRDKIAHLEMLNREILCVL</sequence>
<evidence type="ECO:0000313" key="2">
    <source>
        <dbReference type="Proteomes" id="UP000234331"/>
    </source>
</evidence>
<reference evidence="1 2" key="1">
    <citation type="submission" date="2017-06" db="EMBL/GenBank/DDBJ databases">
        <authorList>
            <person name="Kim H.J."/>
            <person name="Triplett B.A."/>
        </authorList>
    </citation>
    <scope>NUCLEOTIDE SEQUENCE [LARGE SCALE GENOMIC DNA]</scope>
    <source>
        <strain evidence="1">FRACA_ARgP5</strain>
    </source>
</reference>
<evidence type="ECO:0000313" key="1">
    <source>
        <dbReference type="EMBL" id="SNQ51955.1"/>
    </source>
</evidence>